<dbReference type="Gene3D" id="1.20.1600.10">
    <property type="entry name" value="Outer membrane efflux proteins (OEP)"/>
    <property type="match status" value="1"/>
</dbReference>
<dbReference type="InterPro" id="IPR010131">
    <property type="entry name" value="MdtP/NodT-like"/>
</dbReference>
<comment type="subcellular location">
    <subcellularLocation>
        <location evidence="9">Cell membrane</location>
        <topology evidence="9">Lipid-anchor</topology>
    </subcellularLocation>
    <subcellularLocation>
        <location evidence="1">Membrane</location>
    </subcellularLocation>
</comment>
<sequence length="497" mass="51247">MILSSTLLPVVRRDRARTRQRLACLVALTPLLAGCATMPDMAPPLAPLDATTPAASVSLAADPGTFPADEWWTHLGDSQLDALIAEGLANSPTVDLAAARLAAADAQAMQAGAATGPGLVLDASVGGQSMSQNQGFPPGLIPGNLRSTGRIAGSFGYDLDLWGRNRAALRAARGEADAARVDTAQARLALSTSIAATYARLAGQMALVDASRQSLDTARATARLTADRVSAGLDNRGASAMANSRVAEAEALLAAARQDELLLRHALAALLGAGPDRGLAITAPRLNAQTAATAPANLPLDLVGRRPDLVSARLRAQAAADRIGVARADFYPSINLTAVAGLQSIGLSDLLRGSSFFSNIGPALRLPIFARNGTEGRYRAARAGYDQAVANYDQALLDALRDVADALVTKRAIGEQLAAARSGLASAGEARRIAELRYREGVTGQLPLLVADQGLISASRSLALLESQSVSADIALIRALGGGFAADSSPETEPPRD</sequence>
<evidence type="ECO:0000256" key="4">
    <source>
        <dbReference type="ARBA" id="ARBA00022692"/>
    </source>
</evidence>
<evidence type="ECO:0000313" key="11">
    <source>
        <dbReference type="Proteomes" id="UP000503018"/>
    </source>
</evidence>
<reference evidence="10 11" key="1">
    <citation type="submission" date="2020-01" db="EMBL/GenBank/DDBJ databases">
        <title>Sphingomonas sp. strain CSW-10.</title>
        <authorList>
            <person name="Chen W.-M."/>
        </authorList>
    </citation>
    <scope>NUCLEOTIDE SEQUENCE [LARGE SCALE GENOMIC DNA]</scope>
    <source>
        <strain evidence="10 11">CSW-10</strain>
    </source>
</reference>
<name>A0A6M4AR69_9SPHN</name>
<keyword evidence="3 9" id="KW-1134">Transmembrane beta strand</keyword>
<keyword evidence="11" id="KW-1185">Reference proteome</keyword>
<dbReference type="EMBL" id="CP053015">
    <property type="protein sequence ID" value="QJQ31537.1"/>
    <property type="molecule type" value="Genomic_DNA"/>
</dbReference>
<dbReference type="GO" id="GO:0005886">
    <property type="term" value="C:plasma membrane"/>
    <property type="evidence" value="ECO:0007669"/>
    <property type="project" value="UniProtKB-SubCell"/>
</dbReference>
<evidence type="ECO:0000256" key="5">
    <source>
        <dbReference type="ARBA" id="ARBA00022729"/>
    </source>
</evidence>
<gene>
    <name evidence="10" type="ORF">GV829_02985</name>
</gene>
<dbReference type="AlphaFoldDB" id="A0A6M4AR69"/>
<dbReference type="Pfam" id="PF02321">
    <property type="entry name" value="OEP"/>
    <property type="match status" value="2"/>
</dbReference>
<dbReference type="RefSeq" id="WP_169943757.1">
    <property type="nucleotide sequence ID" value="NZ_CP053015.1"/>
</dbReference>
<evidence type="ECO:0000256" key="1">
    <source>
        <dbReference type="ARBA" id="ARBA00004370"/>
    </source>
</evidence>
<dbReference type="PANTHER" id="PTHR30203">
    <property type="entry name" value="OUTER MEMBRANE CATION EFFLUX PROTEIN"/>
    <property type="match status" value="1"/>
</dbReference>
<dbReference type="GO" id="GO:0015562">
    <property type="term" value="F:efflux transmembrane transporter activity"/>
    <property type="evidence" value="ECO:0007669"/>
    <property type="project" value="InterPro"/>
</dbReference>
<evidence type="ECO:0000313" key="10">
    <source>
        <dbReference type="EMBL" id="QJQ31537.1"/>
    </source>
</evidence>
<dbReference type="Proteomes" id="UP000503018">
    <property type="component" value="Chromosome"/>
</dbReference>
<comment type="similarity">
    <text evidence="2 9">Belongs to the outer membrane factor (OMF) (TC 1.B.17) family.</text>
</comment>
<dbReference type="KEGG" id="slan:GV829_02985"/>
<keyword evidence="4 9" id="KW-0812">Transmembrane</keyword>
<keyword evidence="7 9" id="KW-0564">Palmitate</keyword>
<evidence type="ECO:0000256" key="9">
    <source>
        <dbReference type="RuleBase" id="RU362097"/>
    </source>
</evidence>
<organism evidence="10 11">
    <name type="scientific">Sphingomonas lacunae</name>
    <dbReference type="NCBI Taxonomy" id="2698828"/>
    <lineage>
        <taxon>Bacteria</taxon>
        <taxon>Pseudomonadati</taxon>
        <taxon>Pseudomonadota</taxon>
        <taxon>Alphaproteobacteria</taxon>
        <taxon>Sphingomonadales</taxon>
        <taxon>Sphingomonadaceae</taxon>
        <taxon>Sphingomonas</taxon>
    </lineage>
</organism>
<dbReference type="Gene3D" id="2.20.200.10">
    <property type="entry name" value="Outer membrane efflux proteins (OEP)"/>
    <property type="match status" value="1"/>
</dbReference>
<evidence type="ECO:0000256" key="6">
    <source>
        <dbReference type="ARBA" id="ARBA00023136"/>
    </source>
</evidence>
<dbReference type="NCBIfam" id="TIGR01845">
    <property type="entry name" value="outer_NodT"/>
    <property type="match status" value="1"/>
</dbReference>
<evidence type="ECO:0000256" key="8">
    <source>
        <dbReference type="ARBA" id="ARBA00023288"/>
    </source>
</evidence>
<protein>
    <submittedName>
        <fullName evidence="10">Efflux transporter outer membrane subunit</fullName>
    </submittedName>
</protein>
<dbReference type="SUPFAM" id="SSF56954">
    <property type="entry name" value="Outer membrane efflux proteins (OEP)"/>
    <property type="match status" value="1"/>
</dbReference>
<accession>A0A6M4AR69</accession>
<evidence type="ECO:0000256" key="7">
    <source>
        <dbReference type="ARBA" id="ARBA00023139"/>
    </source>
</evidence>
<evidence type="ECO:0000256" key="2">
    <source>
        <dbReference type="ARBA" id="ARBA00007613"/>
    </source>
</evidence>
<dbReference type="PANTHER" id="PTHR30203:SF20">
    <property type="entry name" value="MULTIDRUG RESISTANCE OUTER MEMBRANE PROTEIN MDTP-RELATED"/>
    <property type="match status" value="1"/>
</dbReference>
<proteinExistence type="inferred from homology"/>
<keyword evidence="6 9" id="KW-0472">Membrane</keyword>
<keyword evidence="8 9" id="KW-0449">Lipoprotein</keyword>
<dbReference type="InterPro" id="IPR003423">
    <property type="entry name" value="OMP_efflux"/>
</dbReference>
<keyword evidence="5" id="KW-0732">Signal</keyword>
<evidence type="ECO:0000256" key="3">
    <source>
        <dbReference type="ARBA" id="ARBA00022452"/>
    </source>
</evidence>